<protein>
    <submittedName>
        <fullName evidence="1">Uncharacterized protein</fullName>
    </submittedName>
</protein>
<name>A0A558EW73_9GAMM</name>
<dbReference type="Proteomes" id="UP000316981">
    <property type="component" value="Unassembled WGS sequence"/>
</dbReference>
<dbReference type="EMBL" id="VMTP01000099">
    <property type="protein sequence ID" value="TVT77636.1"/>
    <property type="molecule type" value="Genomic_DNA"/>
</dbReference>
<sequence length="72" mass="8042">MAIIRKQNEIDVYANAEEKLVIICEKDGHFDRHGGGYEDSFINIDVDHIDTVIIALQKCKAEILQGGEVQNG</sequence>
<comment type="caution">
    <text evidence="1">The sequence shown here is derived from an EMBL/GenBank/DDBJ whole genome shotgun (WGS) entry which is preliminary data.</text>
</comment>
<dbReference type="RefSeq" id="WP_119055003.1">
    <property type="nucleotide sequence ID" value="NZ_BHGD02000035.1"/>
</dbReference>
<gene>
    <name evidence="1" type="ORF">FPV60_18590</name>
</gene>
<reference evidence="1 2" key="1">
    <citation type="submission" date="2019-07" db="EMBL/GenBank/DDBJ databases">
        <title>Draft Genome Sequence of the first blaOXA-58-Harboring Acinetobacter colistiniresistens clinical isolate from Brazil.</title>
        <authorList>
            <person name="Favaro L.S."/>
            <person name="Paula-Petroli S.B."/>
            <person name="Moura C.F."/>
            <person name="Tognim M.C.B."/>
            <person name="Venancio E.J."/>
            <person name="Yamada-Ogatta S.F."/>
            <person name="Carrara-Marroni F.E."/>
        </authorList>
    </citation>
    <scope>NUCLEOTIDE SEQUENCE [LARGE SCALE GENOMIC DNA]</scope>
    <source>
        <strain evidence="1 2">DL</strain>
    </source>
</reference>
<evidence type="ECO:0000313" key="2">
    <source>
        <dbReference type="Proteomes" id="UP000316981"/>
    </source>
</evidence>
<proteinExistence type="predicted"/>
<organism evidence="1 2">
    <name type="scientific">Acinetobacter colistiniresistens</name>
    <dbReference type="NCBI Taxonomy" id="280145"/>
    <lineage>
        <taxon>Bacteria</taxon>
        <taxon>Pseudomonadati</taxon>
        <taxon>Pseudomonadota</taxon>
        <taxon>Gammaproteobacteria</taxon>
        <taxon>Moraxellales</taxon>
        <taxon>Moraxellaceae</taxon>
        <taxon>Acinetobacter</taxon>
    </lineage>
</organism>
<evidence type="ECO:0000313" key="1">
    <source>
        <dbReference type="EMBL" id="TVT77636.1"/>
    </source>
</evidence>
<accession>A0A558EW73</accession>
<dbReference type="AlphaFoldDB" id="A0A558EW73"/>